<reference evidence="2" key="1">
    <citation type="journal article" date="2024" name="Proc. Natl. Acad. Sci. U.S.A.">
        <title>Extraordinary preservation of gene collinearity over three hundred million years revealed in homosporous lycophytes.</title>
        <authorList>
            <person name="Li C."/>
            <person name="Wickell D."/>
            <person name="Kuo L.Y."/>
            <person name="Chen X."/>
            <person name="Nie B."/>
            <person name="Liao X."/>
            <person name="Peng D."/>
            <person name="Ji J."/>
            <person name="Jenkins J."/>
            <person name="Williams M."/>
            <person name="Shu S."/>
            <person name="Plott C."/>
            <person name="Barry K."/>
            <person name="Rajasekar S."/>
            <person name="Grimwood J."/>
            <person name="Han X."/>
            <person name="Sun S."/>
            <person name="Hou Z."/>
            <person name="He W."/>
            <person name="Dai G."/>
            <person name="Sun C."/>
            <person name="Schmutz J."/>
            <person name="Leebens-Mack J.H."/>
            <person name="Li F.W."/>
            <person name="Wang L."/>
        </authorList>
    </citation>
    <scope>NUCLEOTIDE SEQUENCE [LARGE SCALE GENOMIC DNA]</scope>
    <source>
        <strain evidence="2">cv. PW_Plant_1</strain>
    </source>
</reference>
<accession>A0ACC2EB67</accession>
<evidence type="ECO:0000313" key="2">
    <source>
        <dbReference type="Proteomes" id="UP001162992"/>
    </source>
</evidence>
<dbReference type="Proteomes" id="UP001162992">
    <property type="component" value="Chromosome 3"/>
</dbReference>
<gene>
    <name evidence="1" type="ORF">O6H91_03G116100</name>
</gene>
<protein>
    <submittedName>
        <fullName evidence="1">Uncharacterized protein</fullName>
    </submittedName>
</protein>
<comment type="caution">
    <text evidence="1">The sequence shown here is derived from an EMBL/GenBank/DDBJ whole genome shotgun (WGS) entry which is preliminary data.</text>
</comment>
<name>A0ACC2EB67_DIPCM</name>
<organism evidence="1 2">
    <name type="scientific">Diphasiastrum complanatum</name>
    <name type="common">Issler's clubmoss</name>
    <name type="synonym">Lycopodium complanatum</name>
    <dbReference type="NCBI Taxonomy" id="34168"/>
    <lineage>
        <taxon>Eukaryota</taxon>
        <taxon>Viridiplantae</taxon>
        <taxon>Streptophyta</taxon>
        <taxon>Embryophyta</taxon>
        <taxon>Tracheophyta</taxon>
        <taxon>Lycopodiopsida</taxon>
        <taxon>Lycopodiales</taxon>
        <taxon>Lycopodiaceae</taxon>
        <taxon>Lycopodioideae</taxon>
        <taxon>Diphasiastrum</taxon>
    </lineage>
</organism>
<dbReference type="EMBL" id="CM055094">
    <property type="protein sequence ID" value="KAJ7563590.1"/>
    <property type="molecule type" value="Genomic_DNA"/>
</dbReference>
<proteinExistence type="predicted"/>
<sequence length="361" mass="42225">MQVTQVTFHGKTETKGEYFPSFKFAIHIAKNRRRRKRSSSRIIAIHWNYKGGGMWVTVKSRSGREIIKGAPLELSDDATVDDLKKAIYKHTKKYYPSRQRLTLPLRPGQDRPTVLESGKQLKDVFEKSNSGEVVFKDLGPQVAYSTLFFWEYVGPLVIFPIFYFFPVYSLFSLPPRKTTHPAQTYALLYWTLHYAKRIYETFFIHSFSHATSPVSNVYRNCCYYWSFATFIAYYVNHPLYTPVSEKQMYIGFISGLIWQLANLYCHIILKNLRSQGKGGYQIPRGFLFNYITCANYTTEIYQWLGFNIATQTVAGYSFLIVAALIMTNWALAKHRRLRKLFDGKEGRPKYPRRWVIFPPFL</sequence>
<evidence type="ECO:0000313" key="1">
    <source>
        <dbReference type="EMBL" id="KAJ7563590.1"/>
    </source>
</evidence>
<keyword evidence="2" id="KW-1185">Reference proteome</keyword>